<evidence type="ECO:0000313" key="7">
    <source>
        <dbReference type="Proteomes" id="UP000007076"/>
    </source>
</evidence>
<evidence type="ECO:0000313" key="6">
    <source>
        <dbReference type="EMBL" id="BAJ32521.1"/>
    </source>
</evidence>
<dbReference type="InterPro" id="IPR038726">
    <property type="entry name" value="PDDEXK_AddAB-type"/>
</dbReference>
<dbReference type="EMBL" id="AP010968">
    <property type="protein sequence ID" value="BAJ32521.1"/>
    <property type="molecule type" value="Genomic_DNA"/>
</dbReference>
<keyword evidence="2" id="KW-0378">Hydrolase</keyword>
<accession>E4N2Y7</accession>
<gene>
    <name evidence="6" type="ordered locus">KSE_67630</name>
</gene>
<evidence type="ECO:0000256" key="3">
    <source>
        <dbReference type="ARBA" id="ARBA00023204"/>
    </source>
</evidence>
<dbReference type="GO" id="GO:0006281">
    <property type="term" value="P:DNA repair"/>
    <property type="evidence" value="ECO:0007669"/>
    <property type="project" value="UniProtKB-KW"/>
</dbReference>
<evidence type="ECO:0000256" key="1">
    <source>
        <dbReference type="ARBA" id="ARBA00022763"/>
    </source>
</evidence>
<evidence type="ECO:0000256" key="2">
    <source>
        <dbReference type="ARBA" id="ARBA00022806"/>
    </source>
</evidence>
<feature type="region of interest" description="Disordered" evidence="4">
    <location>
        <begin position="1"/>
        <end position="23"/>
    </location>
</feature>
<dbReference type="KEGG" id="ksk:KSE_67630"/>
<keyword evidence="1" id="KW-0227">DNA damage</keyword>
<sequence length="460" mass="50235">MAALDARGRGAGGPPEAALGTERRLHDGLRQWSAHGLASYREAFPADPDGASLHEDVEPWIYRHRPRDGDPWQAREYRLTVWGRRLRSTDGKLRELRLPATRLRAGEPPAGFVAAAALVLAEGGPGPAPERVRIVEFALLGGASRTLFDGTPEEARALYRAGGRAALASVLDGQEYRPGSSCVECPFLAVCPALRRAPGLLGVGSDGRPRRSWSVTNGRTYRACPARDHMRRLHLPALDAVEHDPTAERGRALHAYLARCHGSGSARPCTVEVPESWVPPGYDLSAGERELGARLLRHHAAVCPLRLTRDGSDVRPEARVVRHDSAADVIVIAAPDLLYRDAGSWVWRETKTSSRRRASNLPLLEQYPQLALATLMSVRGDLGGAPDRARIELEVLRPDGADLEVIDPFAAETRAAAERIVRELVQGWLQDDQYPANPGRGCARCEMSRWCSKSAPRQGV</sequence>
<evidence type="ECO:0000259" key="5">
    <source>
        <dbReference type="Pfam" id="PF12705"/>
    </source>
</evidence>
<feature type="domain" description="PD-(D/E)XK endonuclease-like" evidence="5">
    <location>
        <begin position="212"/>
        <end position="451"/>
    </location>
</feature>
<dbReference type="PATRIC" id="fig|452652.3.peg.6785"/>
<proteinExistence type="predicted"/>
<keyword evidence="3" id="KW-0234">DNA repair</keyword>
<organism evidence="6 7">
    <name type="scientific">Kitasatospora setae (strain ATCC 33774 / DSM 43861 / JCM 3304 / KCC A-0304 / NBRC 14216 / KM-6054)</name>
    <name type="common">Streptomyces setae</name>
    <dbReference type="NCBI Taxonomy" id="452652"/>
    <lineage>
        <taxon>Bacteria</taxon>
        <taxon>Bacillati</taxon>
        <taxon>Actinomycetota</taxon>
        <taxon>Actinomycetes</taxon>
        <taxon>Kitasatosporales</taxon>
        <taxon>Streptomycetaceae</taxon>
        <taxon>Kitasatospora</taxon>
    </lineage>
</organism>
<keyword evidence="2" id="KW-0347">Helicase</keyword>
<dbReference type="Pfam" id="PF12705">
    <property type="entry name" value="PDDEXK_1"/>
    <property type="match status" value="1"/>
</dbReference>
<dbReference type="STRING" id="452652.KSE_67630"/>
<dbReference type="GO" id="GO:0004386">
    <property type="term" value="F:helicase activity"/>
    <property type="evidence" value="ECO:0007669"/>
    <property type="project" value="UniProtKB-KW"/>
</dbReference>
<protein>
    <recommendedName>
        <fullName evidence="5">PD-(D/E)XK endonuclease-like domain-containing protein</fullName>
    </recommendedName>
</protein>
<name>E4N2Y7_KITSK</name>
<dbReference type="eggNOG" id="COG2887">
    <property type="taxonomic scope" value="Bacteria"/>
</dbReference>
<dbReference type="AlphaFoldDB" id="E4N2Y7"/>
<keyword evidence="7" id="KW-1185">Reference proteome</keyword>
<evidence type="ECO:0000256" key="4">
    <source>
        <dbReference type="SAM" id="MobiDB-lite"/>
    </source>
</evidence>
<keyword evidence="2" id="KW-0067">ATP-binding</keyword>
<reference evidence="6 7" key="1">
    <citation type="journal article" date="2010" name="DNA Res.">
        <title>Genome sequence of Kitasatospora setae NBRC 14216T: an evolutionary snapshot of the family Streptomycetaceae.</title>
        <authorList>
            <person name="Ichikawa N."/>
            <person name="Oguchi A."/>
            <person name="Ikeda H."/>
            <person name="Ishikawa J."/>
            <person name="Kitani S."/>
            <person name="Watanabe Y."/>
            <person name="Nakamura S."/>
            <person name="Katano Y."/>
            <person name="Kishi E."/>
            <person name="Sasagawa M."/>
            <person name="Ankai A."/>
            <person name="Fukui S."/>
            <person name="Hashimoto Y."/>
            <person name="Kamata S."/>
            <person name="Otoguro M."/>
            <person name="Tanikawa S."/>
            <person name="Nihira T."/>
            <person name="Horinouchi S."/>
            <person name="Ohnishi Y."/>
            <person name="Hayakawa M."/>
            <person name="Kuzuyama T."/>
            <person name="Arisawa A."/>
            <person name="Nomoto F."/>
            <person name="Miura H."/>
            <person name="Takahashi Y."/>
            <person name="Fujita N."/>
        </authorList>
    </citation>
    <scope>NUCLEOTIDE SEQUENCE [LARGE SCALE GENOMIC DNA]</scope>
    <source>
        <strain evidence="7">ATCC 33774 / DSM 43861 / JCM 3304 / KCC A-0304 / NBRC 14216 / KM-6054</strain>
    </source>
</reference>
<dbReference type="HOGENOM" id="CLU_037517_0_0_11"/>
<keyword evidence="2" id="KW-0547">Nucleotide-binding</keyword>
<dbReference type="Proteomes" id="UP000007076">
    <property type="component" value="Chromosome"/>
</dbReference>